<keyword evidence="3" id="KW-0645">Protease</keyword>
<reference evidence="12 13" key="1">
    <citation type="submission" date="2019-06" db="EMBL/GenBank/DDBJ databases">
        <authorList>
            <person name="Meng X."/>
        </authorList>
    </citation>
    <scope>NUCLEOTIDE SEQUENCE [LARGE SCALE GENOMIC DNA]</scope>
    <source>
        <strain evidence="12 13">M625</strain>
    </source>
</reference>
<sequence length="941" mass="107337">MKKIKTKIFFLFFLCIGMLMSQKKSSEIEDLNTKIPIDPTVKVGKLANGLTYYLKKNAKPKDKAVLRLVVNAGSILEDEDQLGLAHFVEHMAFNGTKNFKKNELINYLQSIGVEFGADLNAHTSFDETVYKLLVPTDNKEIFDTSLQIMRDWADGIEFSDEEIDNERGIVAEELRARSGARMRMYYESIPLLTNNSRYSKRTPIGTLDVIMNSKYASLKRFYTDWYRPDLMALVLVGDFDLVETEQKIKSVFDDLNIKSNPKERIHYTIPDNTSPKIGIITDPEATGVNIAVYHKKTSVETKNLKDYKKNILQRLYTGMLRQRLSEKAILPNAPFLSASAGIGHFLGDKDSYYLRASLKEDAINKGIEILLEESERAKRYGFTSAELKRYKAYMLNRAAIFKNEEGKLPSKYYADQYTGHFTDKKPIVGTAFQYEFYKKVFPSITIEDVNQIAQEWIKDDNISIIINAPNKKSLKLPDSKEVMSMLKKIKTKKITQNIDSLNITELMSKKPQPGKIVKASYNSNVDVTTWKFANGITVLAKPTTLQNDLISMIGFRPGGSSLGQDSLYVSVKSAGEIIGSSGINGVSSINLKKINMGKTVSVKPRINFYDDLFSGNSSSKDLETMLQMTHLYFTAPNKDKGVFEAQKANMIALTKDMDKNPNIVFEERINQVMTQNHLRGVSLKEQEIEEGLKLDDVYEFYKERFSSANGFIFIFAGSFDLEILKEQVIRYLASLPSDLQQKSTWRDIGLRRPTGVIKETIEKGIDNKSKVDMRFTGTLDFSIDKKRNINLLAKALKIKLTEELREKMAGVYGVKVSGFATDKPYDWYRLNIRFTCAPENVEKLTKKVFEEIDNIKNNGISEIDLKKIKEAELSNAKDGLKYNEYWIYKLKTAIEYDLDIDEIVNYKSKINKLSSKDFKDAANTYFNTKNYAEFILIPEKK</sequence>
<dbReference type="GO" id="GO:0004222">
    <property type="term" value="F:metalloendopeptidase activity"/>
    <property type="evidence" value="ECO:0007669"/>
    <property type="project" value="InterPro"/>
</dbReference>
<keyword evidence="7" id="KW-0482">Metalloprotease</keyword>
<evidence type="ECO:0000256" key="6">
    <source>
        <dbReference type="ARBA" id="ARBA00022833"/>
    </source>
</evidence>
<accession>A0A504J6Q0</accession>
<dbReference type="RefSeq" id="WP_140596002.1">
    <property type="nucleotide sequence ID" value="NZ_VFWZ01000008.1"/>
</dbReference>
<evidence type="ECO:0000256" key="5">
    <source>
        <dbReference type="ARBA" id="ARBA00022801"/>
    </source>
</evidence>
<dbReference type="PROSITE" id="PS00143">
    <property type="entry name" value="INSULINASE"/>
    <property type="match status" value="1"/>
</dbReference>
<dbReference type="GO" id="GO:0006508">
    <property type="term" value="P:proteolysis"/>
    <property type="evidence" value="ECO:0007669"/>
    <property type="project" value="UniProtKB-KW"/>
</dbReference>
<evidence type="ECO:0000259" key="11">
    <source>
        <dbReference type="Pfam" id="PF05193"/>
    </source>
</evidence>
<dbReference type="OrthoDB" id="9811314at2"/>
<feature type="signal peptide" evidence="9">
    <location>
        <begin position="1"/>
        <end position="21"/>
    </location>
</feature>
<dbReference type="InterPro" id="IPR001431">
    <property type="entry name" value="Pept_M16_Zn_BS"/>
</dbReference>
<dbReference type="Pfam" id="PF05193">
    <property type="entry name" value="Peptidase_M16_C"/>
    <property type="match status" value="2"/>
</dbReference>
<dbReference type="PANTHER" id="PTHR43690">
    <property type="entry name" value="NARDILYSIN"/>
    <property type="match status" value="1"/>
</dbReference>
<evidence type="ECO:0000313" key="13">
    <source>
        <dbReference type="Proteomes" id="UP000315540"/>
    </source>
</evidence>
<feature type="domain" description="Peptidase M16 C-terminal" evidence="11">
    <location>
        <begin position="692"/>
        <end position="871"/>
    </location>
</feature>
<feature type="chain" id="PRO_5021356721" evidence="9">
    <location>
        <begin position="22"/>
        <end position="941"/>
    </location>
</feature>
<keyword evidence="13" id="KW-1185">Reference proteome</keyword>
<evidence type="ECO:0000256" key="7">
    <source>
        <dbReference type="ARBA" id="ARBA00023049"/>
    </source>
</evidence>
<feature type="domain" description="Peptidase M16 C-terminal" evidence="11">
    <location>
        <begin position="215"/>
        <end position="392"/>
    </location>
</feature>
<dbReference type="GO" id="GO:0046872">
    <property type="term" value="F:metal ion binding"/>
    <property type="evidence" value="ECO:0007669"/>
    <property type="project" value="UniProtKB-KW"/>
</dbReference>
<name>A0A504J6Q0_9FLAO</name>
<dbReference type="Gene3D" id="3.30.830.10">
    <property type="entry name" value="Metalloenzyme, LuxS/M16 peptidase-like"/>
    <property type="match status" value="4"/>
</dbReference>
<keyword evidence="4" id="KW-0479">Metal-binding</keyword>
<evidence type="ECO:0000313" key="12">
    <source>
        <dbReference type="EMBL" id="TPN82769.1"/>
    </source>
</evidence>
<organism evidence="12 13">
    <name type="scientific">Aquimarina algicola</name>
    <dbReference type="NCBI Taxonomy" id="2589995"/>
    <lineage>
        <taxon>Bacteria</taxon>
        <taxon>Pseudomonadati</taxon>
        <taxon>Bacteroidota</taxon>
        <taxon>Flavobacteriia</taxon>
        <taxon>Flavobacteriales</taxon>
        <taxon>Flavobacteriaceae</taxon>
        <taxon>Aquimarina</taxon>
    </lineage>
</organism>
<comment type="similarity">
    <text evidence="2 8">Belongs to the peptidase M16 family.</text>
</comment>
<dbReference type="PANTHER" id="PTHR43690:SF34">
    <property type="entry name" value="ZINC PROTEASE PQQL-LIKE"/>
    <property type="match status" value="1"/>
</dbReference>
<keyword evidence="9" id="KW-0732">Signal</keyword>
<keyword evidence="5" id="KW-0378">Hydrolase</keyword>
<feature type="domain" description="Peptidase M16 N-terminal" evidence="10">
    <location>
        <begin position="56"/>
        <end position="176"/>
    </location>
</feature>
<dbReference type="InterPro" id="IPR007863">
    <property type="entry name" value="Peptidase_M16_C"/>
</dbReference>
<protein>
    <submittedName>
        <fullName evidence="12">Insulinase family protein</fullName>
    </submittedName>
</protein>
<dbReference type="EMBL" id="VFWZ01000008">
    <property type="protein sequence ID" value="TPN82769.1"/>
    <property type="molecule type" value="Genomic_DNA"/>
</dbReference>
<comment type="caution">
    <text evidence="12">The sequence shown here is derived from an EMBL/GenBank/DDBJ whole genome shotgun (WGS) entry which is preliminary data.</text>
</comment>
<evidence type="ECO:0000256" key="3">
    <source>
        <dbReference type="ARBA" id="ARBA00022670"/>
    </source>
</evidence>
<evidence type="ECO:0000256" key="8">
    <source>
        <dbReference type="RuleBase" id="RU004447"/>
    </source>
</evidence>
<evidence type="ECO:0000256" key="4">
    <source>
        <dbReference type="ARBA" id="ARBA00022723"/>
    </source>
</evidence>
<dbReference type="InterPro" id="IPR011765">
    <property type="entry name" value="Pept_M16_N"/>
</dbReference>
<dbReference type="Pfam" id="PF00675">
    <property type="entry name" value="Peptidase_M16"/>
    <property type="match status" value="1"/>
</dbReference>
<dbReference type="InterPro" id="IPR011249">
    <property type="entry name" value="Metalloenz_LuxS/M16"/>
</dbReference>
<evidence type="ECO:0000256" key="1">
    <source>
        <dbReference type="ARBA" id="ARBA00001947"/>
    </source>
</evidence>
<dbReference type="InterPro" id="IPR050626">
    <property type="entry name" value="Peptidase_M16"/>
</dbReference>
<proteinExistence type="inferred from homology"/>
<keyword evidence="6" id="KW-0862">Zinc</keyword>
<evidence type="ECO:0000256" key="9">
    <source>
        <dbReference type="SAM" id="SignalP"/>
    </source>
</evidence>
<dbReference type="Proteomes" id="UP000315540">
    <property type="component" value="Unassembled WGS sequence"/>
</dbReference>
<comment type="cofactor">
    <cofactor evidence="1">
        <name>Zn(2+)</name>
        <dbReference type="ChEBI" id="CHEBI:29105"/>
    </cofactor>
</comment>
<dbReference type="AlphaFoldDB" id="A0A504J6Q0"/>
<dbReference type="SUPFAM" id="SSF63411">
    <property type="entry name" value="LuxS/MPP-like metallohydrolase"/>
    <property type="match status" value="4"/>
</dbReference>
<gene>
    <name evidence="12" type="ORF">FHK87_20285</name>
</gene>
<evidence type="ECO:0000256" key="2">
    <source>
        <dbReference type="ARBA" id="ARBA00007261"/>
    </source>
</evidence>
<evidence type="ECO:0000259" key="10">
    <source>
        <dbReference type="Pfam" id="PF00675"/>
    </source>
</evidence>